<dbReference type="OrthoDB" id="376751at2157"/>
<evidence type="ECO:0000313" key="1">
    <source>
        <dbReference type="EMBL" id="GBF35902.1"/>
    </source>
</evidence>
<proteinExistence type="predicted"/>
<comment type="caution">
    <text evidence="1">The sequence shown here is derived from an EMBL/GenBank/DDBJ whole genome shotgun (WGS) entry which is preliminary data.</text>
</comment>
<organism evidence="1 2">
    <name type="scientific">Methanofervidicoccus abyssi</name>
    <dbReference type="NCBI Taxonomy" id="2082189"/>
    <lineage>
        <taxon>Archaea</taxon>
        <taxon>Methanobacteriati</taxon>
        <taxon>Methanobacteriota</taxon>
        <taxon>Methanomada group</taxon>
        <taxon>Methanococci</taxon>
        <taxon>Methanococcales</taxon>
        <taxon>Methanofervidicoccus</taxon>
    </lineage>
</organism>
<dbReference type="RefSeq" id="WP_192893784.1">
    <property type="nucleotide sequence ID" value="NZ_BFAX01000001.1"/>
</dbReference>
<reference evidence="1 2" key="1">
    <citation type="journal article" date="2019" name="Int. J. Syst. Evol. Microbiol.">
        <title>Methanofervidicoccus abyssi gen. nov., sp. nov., a hydrogenotrophic methanogen, isolated from a hydrothermal vent chimney in the Mid-Cayman Spreading Center, the Caribbean Sea.</title>
        <authorList>
            <person name="Sakai S."/>
            <person name="Takaki Y."/>
            <person name="Miyazaki M."/>
            <person name="Ogawara M."/>
            <person name="Yanagawa K."/>
            <person name="Miyazaki J."/>
            <person name="Takai K."/>
        </authorList>
    </citation>
    <scope>NUCLEOTIDE SEQUENCE [LARGE SCALE GENOMIC DNA]</scope>
    <source>
        <strain evidence="1 2">HHB</strain>
    </source>
</reference>
<accession>A0A401HNW2</accession>
<dbReference type="EMBL" id="BFAX01000001">
    <property type="protein sequence ID" value="GBF35902.1"/>
    <property type="molecule type" value="Genomic_DNA"/>
</dbReference>
<protein>
    <submittedName>
        <fullName evidence="1">Uncharacterized protein</fullName>
    </submittedName>
</protein>
<name>A0A401HNW2_9EURY</name>
<dbReference type="Proteomes" id="UP000290527">
    <property type="component" value="Unassembled WGS sequence"/>
</dbReference>
<sequence length="58" mass="7217">MEEDRKIRKLLHILKHTEEHLEELIKYIEECNYNSEPYKTIYNKLKEENDKLREKLKG</sequence>
<evidence type="ECO:0000313" key="2">
    <source>
        <dbReference type="Proteomes" id="UP000290527"/>
    </source>
</evidence>
<dbReference type="AlphaFoldDB" id="A0A401HNW2"/>
<gene>
    <name evidence="1" type="ORF">MHHB_P0127</name>
</gene>
<keyword evidence="2" id="KW-1185">Reference proteome</keyword>